<dbReference type="Gene3D" id="3.30.420.40">
    <property type="match status" value="2"/>
</dbReference>
<comment type="cofactor">
    <cofactor evidence="1">
        <name>Mg(2+)</name>
        <dbReference type="ChEBI" id="CHEBI:18420"/>
    </cofactor>
</comment>
<dbReference type="OrthoDB" id="9783435at2"/>
<evidence type="ECO:0000256" key="5">
    <source>
        <dbReference type="ARBA" id="ARBA00022741"/>
    </source>
</evidence>
<dbReference type="AlphaFoldDB" id="A0A1H9EYD5"/>
<gene>
    <name evidence="13" type="ORF">SAMN04488558_10812</name>
</gene>
<evidence type="ECO:0000256" key="12">
    <source>
        <dbReference type="ARBA" id="ARBA00048451"/>
    </source>
</evidence>
<dbReference type="CDD" id="cd24067">
    <property type="entry name" value="ASKHA_NBD_ROK_BsFRK-like"/>
    <property type="match status" value="1"/>
</dbReference>
<sequence length="288" mass="31978">MYIGAIEAGGTKFVIAILDEQGNIVERKSFPTTSPAETFQNIYQVLDAYELKAIGVGSFGPIDVDKNSSTYGYITSTPKLKWRNTDFLGPLKERYQLPISWTTDVNASVIGEYHYGAGQNTQHCVYFTIGTGVGAGIVVNDQLLTYNYHPEVGHLMAKRHPQDMEFAGICPSHGDCIEGLISGPAIQARWGKPAEELVNQAQVWEIEAYYLAQLIYNLQLVLRTERFILGGGVMHVPGLINQVCDQVKKLNYDYIEMGDLNQLIVLPELGDNAAIMGCYYQAKQLLMN</sequence>
<proteinExistence type="inferred from homology"/>
<keyword evidence="10" id="KW-0119">Carbohydrate metabolism</keyword>
<evidence type="ECO:0000313" key="13">
    <source>
        <dbReference type="EMBL" id="SEQ30682.1"/>
    </source>
</evidence>
<dbReference type="PANTHER" id="PTHR42742">
    <property type="entry name" value="TRANSCRIPTIONAL REPRESSOR MPRA"/>
    <property type="match status" value="1"/>
</dbReference>
<dbReference type="InterPro" id="IPR051804">
    <property type="entry name" value="Carb_Metab_Reg_Kinase/Isom"/>
</dbReference>
<dbReference type="GO" id="GO:0005524">
    <property type="term" value="F:ATP binding"/>
    <property type="evidence" value="ECO:0007669"/>
    <property type="project" value="UniProtKB-KW"/>
</dbReference>
<dbReference type="Pfam" id="PF00480">
    <property type="entry name" value="ROK"/>
    <property type="match status" value="1"/>
</dbReference>
<evidence type="ECO:0000256" key="7">
    <source>
        <dbReference type="ARBA" id="ARBA00022833"/>
    </source>
</evidence>
<keyword evidence="14" id="KW-1185">Reference proteome</keyword>
<dbReference type="GO" id="GO:0046872">
    <property type="term" value="F:metal ion binding"/>
    <property type="evidence" value="ECO:0007669"/>
    <property type="project" value="UniProtKB-KW"/>
</dbReference>
<dbReference type="EMBL" id="FOEN01000008">
    <property type="protein sequence ID" value="SEQ30682.1"/>
    <property type="molecule type" value="Genomic_DNA"/>
</dbReference>
<organism evidence="13 14">
    <name type="scientific">Ignavigranum ruoffiae</name>
    <dbReference type="NCBI Taxonomy" id="89093"/>
    <lineage>
        <taxon>Bacteria</taxon>
        <taxon>Bacillati</taxon>
        <taxon>Bacillota</taxon>
        <taxon>Bacilli</taxon>
        <taxon>Lactobacillales</taxon>
        <taxon>Aerococcaceae</taxon>
        <taxon>Ignavigranum</taxon>
    </lineage>
</organism>
<dbReference type="STRING" id="89093.SAMN04488558_10812"/>
<evidence type="ECO:0000256" key="6">
    <source>
        <dbReference type="ARBA" id="ARBA00022777"/>
    </source>
</evidence>
<evidence type="ECO:0000256" key="1">
    <source>
        <dbReference type="ARBA" id="ARBA00001946"/>
    </source>
</evidence>
<evidence type="ECO:0000256" key="10">
    <source>
        <dbReference type="ARBA" id="ARBA00023277"/>
    </source>
</evidence>
<keyword evidence="9" id="KW-0460">Magnesium</keyword>
<evidence type="ECO:0000313" key="14">
    <source>
        <dbReference type="Proteomes" id="UP000198833"/>
    </source>
</evidence>
<evidence type="ECO:0000256" key="2">
    <source>
        <dbReference type="ARBA" id="ARBA00006479"/>
    </source>
</evidence>
<reference evidence="13 14" key="1">
    <citation type="submission" date="2016-10" db="EMBL/GenBank/DDBJ databases">
        <authorList>
            <person name="de Groot N.N."/>
        </authorList>
    </citation>
    <scope>NUCLEOTIDE SEQUENCE [LARGE SCALE GENOMIC DNA]</scope>
    <source>
        <strain evidence="13 14">DSM 15695</strain>
    </source>
</reference>
<evidence type="ECO:0000256" key="3">
    <source>
        <dbReference type="ARBA" id="ARBA00022679"/>
    </source>
</evidence>
<evidence type="ECO:0000256" key="8">
    <source>
        <dbReference type="ARBA" id="ARBA00022840"/>
    </source>
</evidence>
<keyword evidence="5" id="KW-0547">Nucleotide-binding</keyword>
<accession>A0A1H9EYD5</accession>
<evidence type="ECO:0000256" key="9">
    <source>
        <dbReference type="ARBA" id="ARBA00022842"/>
    </source>
</evidence>
<keyword evidence="8" id="KW-0067">ATP-binding</keyword>
<dbReference type="RefSeq" id="WP_092572141.1">
    <property type="nucleotide sequence ID" value="NZ_FOEN01000008.1"/>
</dbReference>
<dbReference type="EC" id="2.7.1.4" evidence="11"/>
<keyword evidence="3" id="KW-0808">Transferase</keyword>
<name>A0A1H9EYD5_9LACT</name>
<dbReference type="InterPro" id="IPR043129">
    <property type="entry name" value="ATPase_NBD"/>
</dbReference>
<comment type="catalytic activity">
    <reaction evidence="12">
        <text>D-fructose + ATP = D-fructose 6-phosphate + ADP + H(+)</text>
        <dbReference type="Rhea" id="RHEA:16125"/>
        <dbReference type="ChEBI" id="CHEBI:15378"/>
        <dbReference type="ChEBI" id="CHEBI:30616"/>
        <dbReference type="ChEBI" id="CHEBI:37721"/>
        <dbReference type="ChEBI" id="CHEBI:61527"/>
        <dbReference type="ChEBI" id="CHEBI:456216"/>
        <dbReference type="EC" id="2.7.1.4"/>
    </reaction>
</comment>
<evidence type="ECO:0000256" key="4">
    <source>
        <dbReference type="ARBA" id="ARBA00022723"/>
    </source>
</evidence>
<comment type="similarity">
    <text evidence="2">Belongs to the ROK (NagC/XylR) family.</text>
</comment>
<evidence type="ECO:0000256" key="11">
    <source>
        <dbReference type="ARBA" id="ARBA00038887"/>
    </source>
</evidence>
<dbReference type="Proteomes" id="UP000198833">
    <property type="component" value="Unassembled WGS sequence"/>
</dbReference>
<protein>
    <recommendedName>
        <fullName evidence="11">fructokinase</fullName>
        <ecNumber evidence="11">2.7.1.4</ecNumber>
    </recommendedName>
</protein>
<dbReference type="InterPro" id="IPR000600">
    <property type="entry name" value="ROK"/>
</dbReference>
<dbReference type="FunFam" id="3.30.420.40:FF:000153">
    <property type="entry name" value="Putative fructokinase"/>
    <property type="match status" value="1"/>
</dbReference>
<dbReference type="PANTHER" id="PTHR42742:SF3">
    <property type="entry name" value="FRUCTOKINASE"/>
    <property type="match status" value="1"/>
</dbReference>
<keyword evidence="4" id="KW-0479">Metal-binding</keyword>
<keyword evidence="6 13" id="KW-0418">Kinase</keyword>
<keyword evidence="7" id="KW-0862">Zinc</keyword>
<dbReference type="GO" id="GO:0008865">
    <property type="term" value="F:fructokinase activity"/>
    <property type="evidence" value="ECO:0007669"/>
    <property type="project" value="UniProtKB-EC"/>
</dbReference>
<dbReference type="SUPFAM" id="SSF53067">
    <property type="entry name" value="Actin-like ATPase domain"/>
    <property type="match status" value="1"/>
</dbReference>